<evidence type="ECO:0000313" key="2">
    <source>
        <dbReference type="Proteomes" id="UP001172386"/>
    </source>
</evidence>
<accession>A0ACC3AGJ6</accession>
<proteinExistence type="predicted"/>
<organism evidence="1 2">
    <name type="scientific">Neophaeococcomyces mojaviensis</name>
    <dbReference type="NCBI Taxonomy" id="3383035"/>
    <lineage>
        <taxon>Eukaryota</taxon>
        <taxon>Fungi</taxon>
        <taxon>Dikarya</taxon>
        <taxon>Ascomycota</taxon>
        <taxon>Pezizomycotina</taxon>
        <taxon>Eurotiomycetes</taxon>
        <taxon>Chaetothyriomycetidae</taxon>
        <taxon>Chaetothyriales</taxon>
        <taxon>Chaetothyriales incertae sedis</taxon>
        <taxon>Neophaeococcomyces</taxon>
    </lineage>
</organism>
<keyword evidence="2" id="KW-1185">Reference proteome</keyword>
<comment type="caution">
    <text evidence="1">The sequence shown here is derived from an EMBL/GenBank/DDBJ whole genome shotgun (WGS) entry which is preliminary data.</text>
</comment>
<dbReference type="Proteomes" id="UP001172386">
    <property type="component" value="Unassembled WGS sequence"/>
</dbReference>
<sequence length="168" mass="18569">MACAIAYDLSKNNAYTKFVDLSSKFAVMVNDLAMYPATHPRGHTARSISKQSKTIGVSCRDRLLRVCAQNMGWSDQQLNNLLERNSGLSTIAYVVSMIKKNTKSCVEHILHTVNATFPEIKAICQVIHEEIVVPLMSDDPSVSSQVVGRSIQTGRGDLDMVSRIRAQN</sequence>
<name>A0ACC3AGJ6_9EURO</name>
<protein>
    <submittedName>
        <fullName evidence="1">Uncharacterized protein</fullName>
    </submittedName>
</protein>
<gene>
    <name evidence="1" type="ORF">H2198_001613</name>
</gene>
<dbReference type="EMBL" id="JAPDRQ010000018">
    <property type="protein sequence ID" value="KAJ9662071.1"/>
    <property type="molecule type" value="Genomic_DNA"/>
</dbReference>
<evidence type="ECO:0000313" key="1">
    <source>
        <dbReference type="EMBL" id="KAJ9662071.1"/>
    </source>
</evidence>
<reference evidence="1" key="1">
    <citation type="submission" date="2022-10" db="EMBL/GenBank/DDBJ databases">
        <title>Culturing micro-colonial fungi from biological soil crusts in the Mojave desert and describing Neophaeococcomyces mojavensis, and introducing the new genera and species Taxawa tesnikishii.</title>
        <authorList>
            <person name="Kurbessoian T."/>
            <person name="Stajich J.E."/>
        </authorList>
    </citation>
    <scope>NUCLEOTIDE SEQUENCE</scope>
    <source>
        <strain evidence="1">JES_112</strain>
    </source>
</reference>